<evidence type="ECO:0000256" key="2">
    <source>
        <dbReference type="ARBA" id="ARBA00018911"/>
    </source>
</evidence>
<evidence type="ECO:0000256" key="1">
    <source>
        <dbReference type="ARBA" id="ARBA00005582"/>
    </source>
</evidence>
<dbReference type="CDD" id="cd03428">
    <property type="entry name" value="NUDIX_Ap4A_Nudt2"/>
    <property type="match status" value="1"/>
</dbReference>
<gene>
    <name evidence="7" type="ORF">g.10183</name>
    <name evidence="8" type="ORF">g.10184</name>
</gene>
<evidence type="ECO:0000313" key="8">
    <source>
        <dbReference type="EMBL" id="JAS36572.1"/>
    </source>
</evidence>
<evidence type="ECO:0000256" key="5">
    <source>
        <dbReference type="ARBA" id="ARBA00032644"/>
    </source>
</evidence>
<evidence type="ECO:0000256" key="3">
    <source>
        <dbReference type="ARBA" id="ARBA00022741"/>
    </source>
</evidence>
<dbReference type="GO" id="GO:0000166">
    <property type="term" value="F:nucleotide binding"/>
    <property type="evidence" value="ECO:0007669"/>
    <property type="project" value="UniProtKB-KW"/>
</dbReference>
<comment type="similarity">
    <text evidence="1">Belongs to the Nudix hydrolase family.</text>
</comment>
<dbReference type="GO" id="GO:0006754">
    <property type="term" value="P:ATP biosynthetic process"/>
    <property type="evidence" value="ECO:0007669"/>
    <property type="project" value="TreeGrafter"/>
</dbReference>
<feature type="domain" description="Nudix hydrolase" evidence="6">
    <location>
        <begin position="1"/>
        <end position="133"/>
    </location>
</feature>
<dbReference type="PANTHER" id="PTHR21340:SF0">
    <property type="entry name" value="BIS(5'-NUCLEOSYL)-TETRAPHOSPHATASE [ASYMMETRICAL]"/>
    <property type="match status" value="1"/>
</dbReference>
<dbReference type="PROSITE" id="PS00893">
    <property type="entry name" value="NUDIX_BOX"/>
    <property type="match status" value="1"/>
</dbReference>
<dbReference type="GO" id="GO:0006167">
    <property type="term" value="P:AMP biosynthetic process"/>
    <property type="evidence" value="ECO:0007669"/>
    <property type="project" value="TreeGrafter"/>
</dbReference>
<evidence type="ECO:0000259" key="6">
    <source>
        <dbReference type="PROSITE" id="PS51462"/>
    </source>
</evidence>
<organism evidence="7">
    <name type="scientific">Clastoptera arizonana</name>
    <name type="common">Arizona spittle bug</name>
    <dbReference type="NCBI Taxonomy" id="38151"/>
    <lineage>
        <taxon>Eukaryota</taxon>
        <taxon>Metazoa</taxon>
        <taxon>Ecdysozoa</taxon>
        <taxon>Arthropoda</taxon>
        <taxon>Hexapoda</taxon>
        <taxon>Insecta</taxon>
        <taxon>Pterygota</taxon>
        <taxon>Neoptera</taxon>
        <taxon>Paraneoptera</taxon>
        <taxon>Hemiptera</taxon>
        <taxon>Auchenorrhyncha</taxon>
        <taxon>Cercopoidea</taxon>
        <taxon>Clastopteridae</taxon>
        <taxon>Clastoptera</taxon>
    </lineage>
</organism>
<dbReference type="InterPro" id="IPR000086">
    <property type="entry name" value="NUDIX_hydrolase_dom"/>
</dbReference>
<name>A0A1B6D6Q1_9HEMI</name>
<dbReference type="PRINTS" id="PR01405">
    <property type="entry name" value="TETRPHPHTASE"/>
</dbReference>
<dbReference type="EMBL" id="GEDC01000726">
    <property type="protein sequence ID" value="JAS36572.1"/>
    <property type="molecule type" value="Transcribed_RNA"/>
</dbReference>
<dbReference type="PANTHER" id="PTHR21340">
    <property type="entry name" value="DIADENOSINE 5,5-P1,P4-TETRAPHOSPHATE PYROPHOSPHOHYDROLASE MUTT"/>
    <property type="match status" value="1"/>
</dbReference>
<dbReference type="EMBL" id="GEDC01015939">
    <property type="protein sequence ID" value="JAS21359.1"/>
    <property type="molecule type" value="Transcribed_RNA"/>
</dbReference>
<accession>A0A1B6D6Q1</accession>
<dbReference type="InterPro" id="IPR051325">
    <property type="entry name" value="Nudix_hydrolase_domain"/>
</dbReference>
<evidence type="ECO:0000256" key="4">
    <source>
        <dbReference type="ARBA" id="ARBA00022801"/>
    </source>
</evidence>
<keyword evidence="3" id="KW-0547">Nucleotide-binding</keyword>
<dbReference type="InterPro" id="IPR020084">
    <property type="entry name" value="NUDIX_hydrolase_CS"/>
</dbReference>
<proteinExistence type="inferred from homology"/>
<keyword evidence="4" id="KW-0378">Hydrolase</keyword>
<dbReference type="Gene3D" id="3.90.79.10">
    <property type="entry name" value="Nucleoside Triphosphate Pyrophosphohydrolase"/>
    <property type="match status" value="1"/>
</dbReference>
<evidence type="ECO:0000313" key="7">
    <source>
        <dbReference type="EMBL" id="JAS21359.1"/>
    </source>
</evidence>
<dbReference type="Pfam" id="PF00293">
    <property type="entry name" value="NUDIX"/>
    <property type="match status" value="1"/>
</dbReference>
<dbReference type="PROSITE" id="PS51462">
    <property type="entry name" value="NUDIX"/>
    <property type="match status" value="1"/>
</dbReference>
<dbReference type="GO" id="GO:0004081">
    <property type="term" value="F:bis(5'-nucleosyl)-tetraphosphatase (asymmetrical) activity"/>
    <property type="evidence" value="ECO:0007669"/>
    <property type="project" value="TreeGrafter"/>
</dbReference>
<dbReference type="InterPro" id="IPR015797">
    <property type="entry name" value="NUDIX_hydrolase-like_dom_sf"/>
</dbReference>
<sequence length="139" mass="16010">MVLAAAGFVIYRIISSEVQYLLMQTSYGINHWTPPKGHVDPGESDFDTAVRETREESGINLADLRIIEGFKKIIEYNVKGKNKRVTYWLAELLNPETAVIMSEEHQAYKWLPLQDACQLANFKEMQDVLIECQKFIDSR</sequence>
<dbReference type="SUPFAM" id="SSF55811">
    <property type="entry name" value="Nudix"/>
    <property type="match status" value="1"/>
</dbReference>
<protein>
    <recommendedName>
        <fullName evidence="2">Bis(5'-nucleosyl)-tetraphosphatase [asymmetrical]</fullName>
    </recommendedName>
    <alternativeName>
        <fullName evidence="5">Diadenosine 5',5'''-P1,P4-tetraphosphate asymmetrical hydrolase</fullName>
    </alternativeName>
</protein>
<dbReference type="AlphaFoldDB" id="A0A1B6D6Q1"/>
<dbReference type="InterPro" id="IPR003565">
    <property type="entry name" value="Tetra_PHTase"/>
</dbReference>
<reference evidence="7" key="1">
    <citation type="submission" date="2015-12" db="EMBL/GenBank/DDBJ databases">
        <title>De novo transcriptome assembly of four potential Pierce s Disease insect vectors from Arizona vineyards.</title>
        <authorList>
            <person name="Tassone E.E."/>
        </authorList>
    </citation>
    <scope>NUCLEOTIDE SEQUENCE</scope>
</reference>